<evidence type="ECO:0000256" key="6">
    <source>
        <dbReference type="PIRSR" id="PIRSR634603-3"/>
    </source>
</evidence>
<comment type="caution">
    <text evidence="9">The sequence shown here is derived from an EMBL/GenBank/DDBJ whole genome shotgun (WGS) entry which is preliminary data.</text>
</comment>
<dbReference type="Pfam" id="PF13378">
    <property type="entry name" value="MR_MLE_C"/>
    <property type="match status" value="1"/>
</dbReference>
<feature type="domain" description="Mandelate racemase/muconate lactonizing enzyme C-terminal" evidence="8">
    <location>
        <begin position="131"/>
        <end position="226"/>
    </location>
</feature>
<dbReference type="SFLD" id="SFLDF00010">
    <property type="entry name" value="dipeptide_epimerase"/>
    <property type="match status" value="1"/>
</dbReference>
<reference evidence="9" key="2">
    <citation type="submission" date="2020-09" db="EMBL/GenBank/DDBJ databases">
        <authorList>
            <person name="Sun Q."/>
            <person name="Zhou Y."/>
        </authorList>
    </citation>
    <scope>NUCLEOTIDE SEQUENCE</scope>
    <source>
        <strain evidence="9">CGMCC 1.15519</strain>
    </source>
</reference>
<keyword evidence="4 7" id="KW-0413">Isomerase</keyword>
<comment type="cofactor">
    <cofactor evidence="6 7">
        <name>Mg(2+)</name>
        <dbReference type="ChEBI" id="CHEBI:18420"/>
    </cofactor>
    <text evidence="6 7">Binds 1 Mg(2+) ion per subunit.</text>
</comment>
<dbReference type="Gene3D" id="3.30.390.10">
    <property type="entry name" value="Enolase-like, N-terminal domain"/>
    <property type="match status" value="1"/>
</dbReference>
<dbReference type="Proteomes" id="UP000635071">
    <property type="component" value="Unassembled WGS sequence"/>
</dbReference>
<dbReference type="CDD" id="cd03319">
    <property type="entry name" value="L-Ala-DL-Glu_epimerase"/>
    <property type="match status" value="1"/>
</dbReference>
<organism evidence="9 10">
    <name type="scientific">Sandarakinorhabdus glacialis</name>
    <dbReference type="NCBI Taxonomy" id="1614636"/>
    <lineage>
        <taxon>Bacteria</taxon>
        <taxon>Pseudomonadati</taxon>
        <taxon>Pseudomonadota</taxon>
        <taxon>Alphaproteobacteria</taxon>
        <taxon>Sphingomonadales</taxon>
        <taxon>Sphingosinicellaceae</taxon>
        <taxon>Sandarakinorhabdus</taxon>
    </lineage>
</organism>
<keyword evidence="10" id="KW-1185">Reference proteome</keyword>
<feature type="active site" description="Proton acceptor; specific for (S)-substrate epimerization" evidence="5">
    <location>
        <position position="250"/>
    </location>
</feature>
<dbReference type="RefSeq" id="WP_188762765.1">
    <property type="nucleotide sequence ID" value="NZ_BMJM01000006.1"/>
</dbReference>
<dbReference type="GO" id="GO:0046872">
    <property type="term" value="F:metal ion binding"/>
    <property type="evidence" value="ECO:0007669"/>
    <property type="project" value="UniProtKB-KW"/>
</dbReference>
<dbReference type="PANTHER" id="PTHR48073:SF2">
    <property type="entry name" value="O-SUCCINYLBENZOATE SYNTHASE"/>
    <property type="match status" value="1"/>
</dbReference>
<keyword evidence="2 6" id="KW-0479">Metal-binding</keyword>
<dbReference type="NCBIfam" id="NF042940">
    <property type="entry name" value="racemase_DgcA"/>
    <property type="match status" value="1"/>
</dbReference>
<evidence type="ECO:0000256" key="2">
    <source>
        <dbReference type="ARBA" id="ARBA00022723"/>
    </source>
</evidence>
<dbReference type="Pfam" id="PF02746">
    <property type="entry name" value="MR_MLE_N"/>
    <property type="match status" value="1"/>
</dbReference>
<evidence type="ECO:0000256" key="5">
    <source>
        <dbReference type="PIRSR" id="PIRSR634603-1"/>
    </source>
</evidence>
<dbReference type="InterPro" id="IPR013341">
    <property type="entry name" value="Mandelate_racemase_N_dom"/>
</dbReference>
<feature type="binding site" evidence="6">
    <location>
        <position position="205"/>
    </location>
    <ligand>
        <name>Mg(2+)</name>
        <dbReference type="ChEBI" id="CHEBI:18420"/>
    </ligand>
</feature>
<dbReference type="SFLD" id="SFLDS00001">
    <property type="entry name" value="Enolase"/>
    <property type="match status" value="1"/>
</dbReference>
<dbReference type="SUPFAM" id="SSF51604">
    <property type="entry name" value="Enolase C-terminal domain-like"/>
    <property type="match status" value="1"/>
</dbReference>
<evidence type="ECO:0000256" key="7">
    <source>
        <dbReference type="RuleBase" id="RU366006"/>
    </source>
</evidence>
<dbReference type="GO" id="GO:0016855">
    <property type="term" value="F:racemase and epimerase activity, acting on amino acids and derivatives"/>
    <property type="evidence" value="ECO:0007669"/>
    <property type="project" value="UniProtKB-UniRule"/>
</dbReference>
<dbReference type="PANTHER" id="PTHR48073">
    <property type="entry name" value="O-SUCCINYLBENZOATE SYNTHASE-RELATED"/>
    <property type="match status" value="1"/>
</dbReference>
<dbReference type="SMART" id="SM00922">
    <property type="entry name" value="MR_MLE"/>
    <property type="match status" value="1"/>
</dbReference>
<feature type="binding site" evidence="6">
    <location>
        <position position="179"/>
    </location>
    <ligand>
        <name>Mg(2+)</name>
        <dbReference type="ChEBI" id="CHEBI:18420"/>
    </ligand>
</feature>
<sequence length="330" mass="34187">MVRNLVARVERFPVRGVFTIARGAKTHVDVVVAEVTGGAHLGRGEGTAIYYHGETATTVVGQILAQGDAVAAGATRADLLTLMGPGAARNALDAALWDLEAKLAGRRVWQLLGLPAPRPMLTAYTISLADPGAMAAAAGVAKARELLKIKLGGDGGPDGDIERVAAVRAAAPDARLIVDANEAWGGTDIARTAAALALLGVELIEQPVPAGQDALLDGVRSAVPLAADESCHDRATLGEIIGRYSHINIKLDKAGGLTEAMALVHAARTRGLGIMTGCMLSTSLGIAPAFYVAMQGQYADLDGPLLIEDRAGGLRFEDSDVWPPEAELWG</sequence>
<dbReference type="InterPro" id="IPR029065">
    <property type="entry name" value="Enolase_C-like"/>
</dbReference>
<proteinExistence type="inferred from homology"/>
<dbReference type="InterPro" id="IPR036849">
    <property type="entry name" value="Enolase-like_C_sf"/>
</dbReference>
<feature type="active site" description="Proton acceptor; specific for (R)-substrate epimerization" evidence="5">
    <location>
        <position position="150"/>
    </location>
</feature>
<comment type="similarity">
    <text evidence="1 7">Belongs to the mandelate racemase/muconate lactonizing enzyme family.</text>
</comment>
<evidence type="ECO:0000313" key="10">
    <source>
        <dbReference type="Proteomes" id="UP000635071"/>
    </source>
</evidence>
<keyword evidence="3 6" id="KW-0460">Magnesium</keyword>
<name>A0A916ZTC0_9SPHN</name>
<gene>
    <name evidence="9" type="ORF">GCM10011529_19480</name>
</gene>
<protein>
    <recommendedName>
        <fullName evidence="7">Dipeptide epimerase</fullName>
        <ecNumber evidence="7">5.1.1.-</ecNumber>
    </recommendedName>
</protein>
<dbReference type="EMBL" id="BMJM01000006">
    <property type="protein sequence ID" value="GGE13208.1"/>
    <property type="molecule type" value="Genomic_DNA"/>
</dbReference>
<reference evidence="9" key="1">
    <citation type="journal article" date="2014" name="Int. J. Syst. Evol. Microbiol.">
        <title>Complete genome sequence of Corynebacterium casei LMG S-19264T (=DSM 44701T), isolated from a smear-ripened cheese.</title>
        <authorList>
            <consortium name="US DOE Joint Genome Institute (JGI-PGF)"/>
            <person name="Walter F."/>
            <person name="Albersmeier A."/>
            <person name="Kalinowski J."/>
            <person name="Ruckert C."/>
        </authorList>
    </citation>
    <scope>NUCLEOTIDE SEQUENCE</scope>
    <source>
        <strain evidence="9">CGMCC 1.15519</strain>
    </source>
</reference>
<evidence type="ECO:0000259" key="8">
    <source>
        <dbReference type="SMART" id="SM00922"/>
    </source>
</evidence>
<accession>A0A916ZTC0</accession>
<dbReference type="EC" id="5.1.1.-" evidence="7"/>
<evidence type="ECO:0000256" key="4">
    <source>
        <dbReference type="ARBA" id="ARBA00023235"/>
    </source>
</evidence>
<dbReference type="InterPro" id="IPR013342">
    <property type="entry name" value="Mandelate_racemase_C"/>
</dbReference>
<feature type="binding site" evidence="6">
    <location>
        <position position="228"/>
    </location>
    <ligand>
        <name>Mg(2+)</name>
        <dbReference type="ChEBI" id="CHEBI:18420"/>
    </ligand>
</feature>
<dbReference type="InterPro" id="IPR029017">
    <property type="entry name" value="Enolase-like_N"/>
</dbReference>
<dbReference type="AlphaFoldDB" id="A0A916ZTC0"/>
<dbReference type="Gene3D" id="3.20.20.120">
    <property type="entry name" value="Enolase-like C-terminal domain"/>
    <property type="match status" value="1"/>
</dbReference>
<dbReference type="SFLD" id="SFLDG00180">
    <property type="entry name" value="muconate_cycloisomerase"/>
    <property type="match status" value="1"/>
</dbReference>
<dbReference type="GO" id="GO:0006518">
    <property type="term" value="P:peptide metabolic process"/>
    <property type="evidence" value="ECO:0007669"/>
    <property type="project" value="UniProtKB-ARBA"/>
</dbReference>
<dbReference type="SUPFAM" id="SSF54826">
    <property type="entry name" value="Enolase N-terminal domain-like"/>
    <property type="match status" value="1"/>
</dbReference>
<dbReference type="InterPro" id="IPR034603">
    <property type="entry name" value="Dipeptide_epimerase"/>
</dbReference>
<evidence type="ECO:0000256" key="3">
    <source>
        <dbReference type="ARBA" id="ARBA00022842"/>
    </source>
</evidence>
<evidence type="ECO:0000313" key="9">
    <source>
        <dbReference type="EMBL" id="GGE13208.1"/>
    </source>
</evidence>
<evidence type="ECO:0000256" key="1">
    <source>
        <dbReference type="ARBA" id="ARBA00008031"/>
    </source>
</evidence>